<dbReference type="Proteomes" id="UP000003844">
    <property type="component" value="Unassembled WGS sequence"/>
</dbReference>
<dbReference type="EMBL" id="JH594606">
    <property type="protein sequence ID" value="EHQ01781.1"/>
    <property type="molecule type" value="Genomic_DNA"/>
</dbReference>
<protein>
    <submittedName>
        <fullName evidence="1">Uncharacterized protein</fullName>
    </submittedName>
</protein>
<organism evidence="1 2">
    <name type="scientific">Gillisia limnaea (strain DSM 15749 / LMG 21470 / R-8282)</name>
    <dbReference type="NCBI Taxonomy" id="865937"/>
    <lineage>
        <taxon>Bacteria</taxon>
        <taxon>Pseudomonadati</taxon>
        <taxon>Bacteroidota</taxon>
        <taxon>Flavobacteriia</taxon>
        <taxon>Flavobacteriales</taxon>
        <taxon>Flavobacteriaceae</taxon>
        <taxon>Gillisia</taxon>
    </lineage>
</organism>
<evidence type="ECO:0000313" key="2">
    <source>
        <dbReference type="Proteomes" id="UP000003844"/>
    </source>
</evidence>
<dbReference type="HOGENOM" id="CLU_3184208_0_0_10"/>
<sequence length="46" mass="5756">MKISPDLSIDKLYQEYATFKYYWDSYTTEEREKLLKDFKQRLYHLG</sequence>
<name>H2BVB6_GILLR</name>
<dbReference type="AlphaFoldDB" id="H2BVB6"/>
<evidence type="ECO:0000313" key="1">
    <source>
        <dbReference type="EMBL" id="EHQ01781.1"/>
    </source>
</evidence>
<dbReference type="STRING" id="865937.Gilli_1107"/>
<keyword evidence="2" id="KW-1185">Reference proteome</keyword>
<accession>H2BVB6</accession>
<reference evidence="2" key="1">
    <citation type="journal article" date="2012" name="Stand. Genomic Sci.">
        <title>Genome sequence of the Antarctic rhodopsins-containing flavobacterium Gillisia limnaea type strain (R-8282(T)).</title>
        <authorList>
            <person name="Riedel T."/>
            <person name="Held B."/>
            <person name="Nolan M."/>
            <person name="Lucas S."/>
            <person name="Lapidus A."/>
            <person name="Tice H."/>
            <person name="Del Rio T.G."/>
            <person name="Cheng J.F."/>
            <person name="Han C."/>
            <person name="Tapia R."/>
            <person name="Goodwin L.A."/>
            <person name="Pitluck S."/>
            <person name="Liolios K."/>
            <person name="Mavromatis K."/>
            <person name="Pagani I."/>
            <person name="Ivanova N."/>
            <person name="Mikhailova N."/>
            <person name="Pati A."/>
            <person name="Chen A."/>
            <person name="Palaniappan K."/>
            <person name="Land M."/>
            <person name="Rohde M."/>
            <person name="Tindall B.J."/>
            <person name="Detter J.C."/>
            <person name="Goker M."/>
            <person name="Bristow J."/>
            <person name="Eisen J.A."/>
            <person name="Markowitz V."/>
            <person name="Hugenholtz P."/>
            <person name="Kyrpides N.C."/>
            <person name="Klenk H.P."/>
            <person name="Woyke T."/>
        </authorList>
    </citation>
    <scope>NUCLEOTIDE SEQUENCE [LARGE SCALE GENOMIC DNA]</scope>
    <source>
        <strain evidence="2">DSM 15749 / LMG 21470 / R-8282</strain>
    </source>
</reference>
<proteinExistence type="predicted"/>
<gene>
    <name evidence="1" type="ORF">Gilli_1107</name>
</gene>